<dbReference type="InterPro" id="IPR020946">
    <property type="entry name" value="Flavin_mOase-like"/>
</dbReference>
<proteinExistence type="inferred from homology"/>
<evidence type="ECO:0000256" key="3">
    <source>
        <dbReference type="ARBA" id="ARBA00022630"/>
    </source>
</evidence>
<gene>
    <name evidence="7" type="ORF">JOF56_005444</name>
</gene>
<dbReference type="SUPFAM" id="SSF51905">
    <property type="entry name" value="FAD/NAD(P)-binding domain"/>
    <property type="match status" value="1"/>
</dbReference>
<keyword evidence="8" id="KW-1185">Reference proteome</keyword>
<dbReference type="PANTHER" id="PTHR43872:SF1">
    <property type="entry name" value="MONOOXYGENASE, PUTATIVE (AFU_ORTHOLOGUE AFUA_8G02570)-RELATED"/>
    <property type="match status" value="1"/>
</dbReference>
<dbReference type="Proteomes" id="UP001519332">
    <property type="component" value="Unassembled WGS sequence"/>
</dbReference>
<protein>
    <submittedName>
        <fullName evidence="7">Cation diffusion facilitator CzcD-associated flavoprotein CzcO</fullName>
    </submittedName>
</protein>
<evidence type="ECO:0000256" key="2">
    <source>
        <dbReference type="ARBA" id="ARBA00010139"/>
    </source>
</evidence>
<dbReference type="PANTHER" id="PTHR43872">
    <property type="entry name" value="MONOOXYGENASE, PUTATIVE (AFU_ORTHOLOGUE AFUA_8G02570)-RELATED"/>
    <property type="match status" value="1"/>
</dbReference>
<keyword evidence="6" id="KW-0503">Monooxygenase</keyword>
<dbReference type="RefSeq" id="WP_209642309.1">
    <property type="nucleotide sequence ID" value="NZ_JAGINW010000001.1"/>
</dbReference>
<name>A0ABS4TM35_9PSEU</name>
<organism evidence="7 8">
    <name type="scientific">Kibdelosporangium banguiense</name>
    <dbReference type="NCBI Taxonomy" id="1365924"/>
    <lineage>
        <taxon>Bacteria</taxon>
        <taxon>Bacillati</taxon>
        <taxon>Actinomycetota</taxon>
        <taxon>Actinomycetes</taxon>
        <taxon>Pseudonocardiales</taxon>
        <taxon>Pseudonocardiaceae</taxon>
        <taxon>Kibdelosporangium</taxon>
    </lineage>
</organism>
<evidence type="ECO:0000256" key="5">
    <source>
        <dbReference type="ARBA" id="ARBA00023002"/>
    </source>
</evidence>
<reference evidence="7 8" key="1">
    <citation type="submission" date="2021-03" db="EMBL/GenBank/DDBJ databases">
        <title>Sequencing the genomes of 1000 actinobacteria strains.</title>
        <authorList>
            <person name="Klenk H.-P."/>
        </authorList>
    </citation>
    <scope>NUCLEOTIDE SEQUENCE [LARGE SCALE GENOMIC DNA]</scope>
    <source>
        <strain evidence="7 8">DSM 46670</strain>
    </source>
</reference>
<dbReference type="Pfam" id="PF00743">
    <property type="entry name" value="FMO-like"/>
    <property type="match status" value="1"/>
</dbReference>
<dbReference type="InterPro" id="IPR036188">
    <property type="entry name" value="FAD/NAD-bd_sf"/>
</dbReference>
<comment type="similarity">
    <text evidence="2">Belongs to the FAD-binding monooxygenase family.</text>
</comment>
<evidence type="ECO:0000313" key="7">
    <source>
        <dbReference type="EMBL" id="MBP2325059.1"/>
    </source>
</evidence>
<accession>A0ABS4TM35</accession>
<dbReference type="Pfam" id="PF13450">
    <property type="entry name" value="NAD_binding_8"/>
    <property type="match status" value="1"/>
</dbReference>
<dbReference type="InterPro" id="IPR051820">
    <property type="entry name" value="FAD-binding_MO"/>
</dbReference>
<comment type="cofactor">
    <cofactor evidence="1">
        <name>FAD</name>
        <dbReference type="ChEBI" id="CHEBI:57692"/>
    </cofactor>
</comment>
<dbReference type="EMBL" id="JAGINW010000001">
    <property type="protein sequence ID" value="MBP2325059.1"/>
    <property type="molecule type" value="Genomic_DNA"/>
</dbReference>
<evidence type="ECO:0000256" key="1">
    <source>
        <dbReference type="ARBA" id="ARBA00001974"/>
    </source>
</evidence>
<sequence length="483" mass="53727">MSDHVDVLIIGAGLSGIGAAHHIQSAFPRRKYAILEAREAIGGTWDLFRYPGVRSDSDMHTLGYRFKPWTQAEAIADGPSILKYVRETAADAGIDKHIRFGHKVVGASWSSSDARWTVDAVHNGLTVRLTAGFLYVCTGYYHYDAGYQPDFPVIEQFGGTVVHPQHWPENLDYVGKKVVVIGSGATAVTLVPALAEQAEHVTMVQRSPTYILALPAKDVIANSLRRLIGPRRAYSIVRWKNVLMATLIYQLSQRRPKVIKAMIRKAAAKQLPPGYEVDVHFKPRYNPWDQRLCLVPDGDLFTAIRRRKASVVTDRIQEFTPSGLRLESGAQLDADIVVTATGLRLLALGGMRLTVDGHDVKLPETMAYKGMMLSGVPNFVFTVGYTNASWTLKADLVSEFTVRLLGHLDANGYTQCVPVNDDPRVTEQPLLDFDAGYVRRSIDEFPRAGSRQPWQMGMSYAHDVVKLRHGRIDDGVMRFTALR</sequence>
<dbReference type="Gene3D" id="3.50.50.60">
    <property type="entry name" value="FAD/NAD(P)-binding domain"/>
    <property type="match status" value="2"/>
</dbReference>
<keyword evidence="4" id="KW-0274">FAD</keyword>
<evidence type="ECO:0000256" key="4">
    <source>
        <dbReference type="ARBA" id="ARBA00022827"/>
    </source>
</evidence>
<keyword evidence="3" id="KW-0285">Flavoprotein</keyword>
<keyword evidence="5" id="KW-0560">Oxidoreductase</keyword>
<evidence type="ECO:0000313" key="8">
    <source>
        <dbReference type="Proteomes" id="UP001519332"/>
    </source>
</evidence>
<comment type="caution">
    <text evidence="7">The sequence shown here is derived from an EMBL/GenBank/DDBJ whole genome shotgun (WGS) entry which is preliminary data.</text>
</comment>
<evidence type="ECO:0000256" key="6">
    <source>
        <dbReference type="ARBA" id="ARBA00023033"/>
    </source>
</evidence>